<evidence type="ECO:0008006" key="7">
    <source>
        <dbReference type="Google" id="ProtNLM"/>
    </source>
</evidence>
<protein>
    <recommendedName>
        <fullName evidence="7">Proteasome endopeptidase complex</fullName>
    </recommendedName>
</protein>
<reference evidence="6" key="1">
    <citation type="journal article" date="2023" name="Commun. Biol.">
        <title>Genome analysis of Parmales, the sister group of diatoms, reveals the evolutionary specialization of diatoms from phago-mixotrophs to photoautotrophs.</title>
        <authorList>
            <person name="Ban H."/>
            <person name="Sato S."/>
            <person name="Yoshikawa S."/>
            <person name="Yamada K."/>
            <person name="Nakamura Y."/>
            <person name="Ichinomiya M."/>
            <person name="Sato N."/>
            <person name="Blanc-Mathieu R."/>
            <person name="Endo H."/>
            <person name="Kuwata A."/>
            <person name="Ogata H."/>
        </authorList>
    </citation>
    <scope>NUCLEOTIDE SEQUENCE [LARGE SCALE GENOMIC DNA]</scope>
    <source>
        <strain evidence="6">NIES 3700</strain>
    </source>
</reference>
<dbReference type="AlphaFoldDB" id="A0A9W7FAW9"/>
<accession>A0A9W7FAW9</accession>
<dbReference type="GO" id="GO:0005737">
    <property type="term" value="C:cytoplasm"/>
    <property type="evidence" value="ECO:0007669"/>
    <property type="project" value="TreeGrafter"/>
</dbReference>
<feature type="chain" id="PRO_5040949472" description="Proteasome endopeptidase complex" evidence="4">
    <location>
        <begin position="20"/>
        <end position="310"/>
    </location>
</feature>
<dbReference type="SUPFAM" id="SSF56235">
    <property type="entry name" value="N-terminal nucleophile aminohydrolases (Ntn hydrolases)"/>
    <property type="match status" value="1"/>
</dbReference>
<evidence type="ECO:0000256" key="1">
    <source>
        <dbReference type="ARBA" id="ARBA00022490"/>
    </source>
</evidence>
<evidence type="ECO:0000313" key="6">
    <source>
        <dbReference type="Proteomes" id="UP001165122"/>
    </source>
</evidence>
<dbReference type="OrthoDB" id="10403832at2759"/>
<dbReference type="GO" id="GO:0008233">
    <property type="term" value="F:peptidase activity"/>
    <property type="evidence" value="ECO:0007669"/>
    <property type="project" value="UniProtKB-KW"/>
</dbReference>
<evidence type="ECO:0000256" key="2">
    <source>
        <dbReference type="ARBA" id="ARBA00022670"/>
    </source>
</evidence>
<dbReference type="Gene3D" id="3.60.20.10">
    <property type="entry name" value="Glutamine Phosphoribosylpyrophosphate, subunit 1, domain 1"/>
    <property type="match status" value="1"/>
</dbReference>
<keyword evidence="1" id="KW-0963">Cytoplasm</keyword>
<evidence type="ECO:0000313" key="5">
    <source>
        <dbReference type="EMBL" id="GMI08633.1"/>
    </source>
</evidence>
<dbReference type="InterPro" id="IPR029055">
    <property type="entry name" value="Ntn_hydrolases_N"/>
</dbReference>
<dbReference type="GO" id="GO:0051603">
    <property type="term" value="P:proteolysis involved in protein catabolic process"/>
    <property type="evidence" value="ECO:0007669"/>
    <property type="project" value="InterPro"/>
</dbReference>
<evidence type="ECO:0000256" key="3">
    <source>
        <dbReference type="ARBA" id="ARBA00022801"/>
    </source>
</evidence>
<proteinExistence type="predicted"/>
<dbReference type="Proteomes" id="UP001165122">
    <property type="component" value="Unassembled WGS sequence"/>
</dbReference>
<comment type="caution">
    <text evidence="5">The sequence shown here is derived from an EMBL/GenBank/DDBJ whole genome shotgun (WGS) entry which is preliminary data.</text>
</comment>
<keyword evidence="3" id="KW-0378">Hydrolase</keyword>
<dbReference type="PANTHER" id="PTHR32194:SF0">
    <property type="entry name" value="ATP-DEPENDENT PROTEASE SUBUNIT HSLV"/>
    <property type="match status" value="1"/>
</dbReference>
<dbReference type="InterPro" id="IPR001353">
    <property type="entry name" value="Proteasome_sua/b"/>
</dbReference>
<gene>
    <name evidence="5" type="ORF">TrLO_g12641</name>
</gene>
<feature type="signal peptide" evidence="4">
    <location>
        <begin position="1"/>
        <end position="19"/>
    </location>
</feature>
<dbReference type="GO" id="GO:0005839">
    <property type="term" value="C:proteasome core complex"/>
    <property type="evidence" value="ECO:0007669"/>
    <property type="project" value="InterPro"/>
</dbReference>
<sequence length="310" mass="33570">MRILAILTIASILLPYTLSSRAAPFVYHKRGTGTTILAIKLSPEALVLASDSRTTIHNAIASDATIKLHDVIDPEPDELSAESQSWPTSIMSNSIEYKGSLVRSAQSATMATVAGAGTSGDVTYILDELKSECRIGIKLRDGVTPQEVLSKIKKLTLSGKKECSLIMGLTGSNSCSCQIIDSTNGSREVLHYVALGSGGPFATAYLDSVLTGSNKKKNMSTEEGVEVAVRGVLKGVECDDFSGGRVEVVVMRRGGRMDRWRFFPILKHAQVGQVQEESDDDDDDGFEVVVKTYAERADEIRRLKKLIEDP</sequence>
<keyword evidence="2" id="KW-0645">Protease</keyword>
<evidence type="ECO:0000256" key="4">
    <source>
        <dbReference type="SAM" id="SignalP"/>
    </source>
</evidence>
<keyword evidence="6" id="KW-1185">Reference proteome</keyword>
<organism evidence="5 6">
    <name type="scientific">Triparma laevis f. longispina</name>
    <dbReference type="NCBI Taxonomy" id="1714387"/>
    <lineage>
        <taxon>Eukaryota</taxon>
        <taxon>Sar</taxon>
        <taxon>Stramenopiles</taxon>
        <taxon>Ochrophyta</taxon>
        <taxon>Bolidophyceae</taxon>
        <taxon>Parmales</taxon>
        <taxon>Triparmaceae</taxon>
        <taxon>Triparma</taxon>
    </lineage>
</organism>
<dbReference type="Pfam" id="PF00227">
    <property type="entry name" value="Proteasome"/>
    <property type="match status" value="1"/>
</dbReference>
<dbReference type="InterPro" id="IPR023333">
    <property type="entry name" value="Proteasome_suB-type"/>
</dbReference>
<keyword evidence="4" id="KW-0732">Signal</keyword>
<dbReference type="EMBL" id="BRXW01000127">
    <property type="protein sequence ID" value="GMI08633.1"/>
    <property type="molecule type" value="Genomic_DNA"/>
</dbReference>
<name>A0A9W7FAW9_9STRA</name>
<dbReference type="PANTHER" id="PTHR32194">
    <property type="entry name" value="METALLOPROTEASE TLDD"/>
    <property type="match status" value="1"/>
</dbReference>